<dbReference type="SUPFAM" id="SSF47807">
    <property type="entry name" value="5' to 3' exonuclease, C-terminal subdomain"/>
    <property type="match status" value="1"/>
</dbReference>
<dbReference type="Pfam" id="PF01367">
    <property type="entry name" value="5_3_exonuc"/>
    <property type="match status" value="1"/>
</dbReference>
<dbReference type="EC" id="2.7.7.7" evidence="10 11"/>
<comment type="function">
    <text evidence="11">In addition to polymerase activity, this DNA polymerase exhibits 5'-3' exonuclease activity.</text>
</comment>
<dbReference type="InterPro" id="IPR008918">
    <property type="entry name" value="HhH2"/>
</dbReference>
<dbReference type="InterPro" id="IPR012337">
    <property type="entry name" value="RNaseH-like_sf"/>
</dbReference>
<dbReference type="Proteomes" id="UP000569951">
    <property type="component" value="Unassembled WGS sequence"/>
</dbReference>
<feature type="domain" description="DNA-directed DNA polymerase family A palm" evidence="13">
    <location>
        <begin position="611"/>
        <end position="815"/>
    </location>
</feature>
<feature type="domain" description="5'-3' exonuclease" evidence="12">
    <location>
        <begin position="12"/>
        <end position="267"/>
    </location>
</feature>
<evidence type="ECO:0000313" key="14">
    <source>
        <dbReference type="EMBL" id="MBB6097511.1"/>
    </source>
</evidence>
<evidence type="ECO:0000256" key="10">
    <source>
        <dbReference type="NCBIfam" id="TIGR00593"/>
    </source>
</evidence>
<accession>A0A841HVI3</accession>
<keyword evidence="5 11" id="KW-0227">DNA damage</keyword>
<keyword evidence="15" id="KW-1185">Reference proteome</keyword>
<dbReference type="PRINTS" id="PR00868">
    <property type="entry name" value="DNAPOLI"/>
</dbReference>
<dbReference type="SMART" id="SM00482">
    <property type="entry name" value="POLAc"/>
    <property type="match status" value="1"/>
</dbReference>
<evidence type="ECO:0000256" key="7">
    <source>
        <dbReference type="ARBA" id="ARBA00023125"/>
    </source>
</evidence>
<gene>
    <name evidence="11" type="primary">polA</name>
    <name evidence="14" type="ORF">HNR42_000928</name>
</gene>
<dbReference type="InterPro" id="IPR001098">
    <property type="entry name" value="DNA-dir_DNA_pol_A_palm_dom"/>
</dbReference>
<evidence type="ECO:0000256" key="11">
    <source>
        <dbReference type="RuleBase" id="RU004460"/>
    </source>
</evidence>
<dbReference type="EMBL" id="JACHHG010000003">
    <property type="protein sequence ID" value="MBB6097511.1"/>
    <property type="molecule type" value="Genomic_DNA"/>
</dbReference>
<keyword evidence="7 11" id="KW-0238">DNA-binding</keyword>
<evidence type="ECO:0000256" key="5">
    <source>
        <dbReference type="ARBA" id="ARBA00022763"/>
    </source>
</evidence>
<dbReference type="FunFam" id="1.20.1060.10:FF:000001">
    <property type="entry name" value="DNA polymerase I"/>
    <property type="match status" value="1"/>
</dbReference>
<dbReference type="InterPro" id="IPR002298">
    <property type="entry name" value="DNA_polymerase_A"/>
</dbReference>
<dbReference type="SMART" id="SM00475">
    <property type="entry name" value="53EXOc"/>
    <property type="match status" value="1"/>
</dbReference>
<dbReference type="InterPro" id="IPR020045">
    <property type="entry name" value="DNA_polI_H3TH"/>
</dbReference>
<evidence type="ECO:0000256" key="2">
    <source>
        <dbReference type="ARBA" id="ARBA00022679"/>
    </source>
</evidence>
<dbReference type="CDD" id="cd08637">
    <property type="entry name" value="DNA_pol_A_pol_I_C"/>
    <property type="match status" value="1"/>
</dbReference>
<keyword evidence="2 11" id="KW-0808">Transferase</keyword>
<dbReference type="SUPFAM" id="SSF88723">
    <property type="entry name" value="PIN domain-like"/>
    <property type="match status" value="1"/>
</dbReference>
<keyword evidence="11" id="KW-0378">Hydrolase</keyword>
<proteinExistence type="inferred from homology"/>
<dbReference type="RefSeq" id="WP_183985030.1">
    <property type="nucleotide sequence ID" value="NZ_JACHHG010000003.1"/>
</dbReference>
<dbReference type="GO" id="GO:0003887">
    <property type="term" value="F:DNA-directed DNA polymerase activity"/>
    <property type="evidence" value="ECO:0007669"/>
    <property type="project" value="UniProtKB-UniRule"/>
</dbReference>
<keyword evidence="11" id="KW-0540">Nuclease</keyword>
<dbReference type="Gene3D" id="1.20.1060.10">
    <property type="entry name" value="Taq DNA Polymerase, Chain T, domain 4"/>
    <property type="match status" value="1"/>
</dbReference>
<dbReference type="InterPro" id="IPR043502">
    <property type="entry name" value="DNA/RNA_pol_sf"/>
</dbReference>
<dbReference type="AlphaFoldDB" id="A0A841HVI3"/>
<dbReference type="GO" id="GO:0006302">
    <property type="term" value="P:double-strand break repair"/>
    <property type="evidence" value="ECO:0007669"/>
    <property type="project" value="TreeGrafter"/>
</dbReference>
<name>A0A841HVI3_9DEIO</name>
<dbReference type="InterPro" id="IPR015361">
    <property type="entry name" value="Taq_pol_thermo_exonuc"/>
</dbReference>
<evidence type="ECO:0000259" key="12">
    <source>
        <dbReference type="SMART" id="SM00475"/>
    </source>
</evidence>
<evidence type="ECO:0000259" key="13">
    <source>
        <dbReference type="SMART" id="SM00482"/>
    </source>
</evidence>
<dbReference type="FunFam" id="1.10.150.20:FF:000002">
    <property type="entry name" value="DNA polymerase I"/>
    <property type="match status" value="1"/>
</dbReference>
<dbReference type="GO" id="GO:0008409">
    <property type="term" value="F:5'-3' exonuclease activity"/>
    <property type="evidence" value="ECO:0007669"/>
    <property type="project" value="UniProtKB-UniRule"/>
</dbReference>
<reference evidence="14 15" key="1">
    <citation type="submission" date="2020-08" db="EMBL/GenBank/DDBJ databases">
        <title>Genomic Encyclopedia of Type Strains, Phase IV (KMG-IV): sequencing the most valuable type-strain genomes for metagenomic binning, comparative biology and taxonomic classification.</title>
        <authorList>
            <person name="Goeker M."/>
        </authorList>
    </citation>
    <scope>NUCLEOTIDE SEQUENCE [LARGE SCALE GENOMIC DNA]</scope>
    <source>
        <strain evidence="14 15">DSM 21458</strain>
    </source>
</reference>
<dbReference type="SUPFAM" id="SSF53098">
    <property type="entry name" value="Ribonuclease H-like"/>
    <property type="match status" value="1"/>
</dbReference>
<evidence type="ECO:0000256" key="4">
    <source>
        <dbReference type="ARBA" id="ARBA00022705"/>
    </source>
</evidence>
<dbReference type="GO" id="GO:0001882">
    <property type="term" value="F:nucleoside binding"/>
    <property type="evidence" value="ECO:0007669"/>
    <property type="project" value="InterPro"/>
</dbReference>
<evidence type="ECO:0000256" key="6">
    <source>
        <dbReference type="ARBA" id="ARBA00022932"/>
    </source>
</evidence>
<evidence type="ECO:0000256" key="3">
    <source>
        <dbReference type="ARBA" id="ARBA00022695"/>
    </source>
</evidence>
<dbReference type="InterPro" id="IPR018320">
    <property type="entry name" value="DNA_polymerase_1"/>
</dbReference>
<dbReference type="SUPFAM" id="SSF56672">
    <property type="entry name" value="DNA/RNA polymerases"/>
    <property type="match status" value="1"/>
</dbReference>
<dbReference type="InterPro" id="IPR002421">
    <property type="entry name" value="5-3_exonuclease"/>
</dbReference>
<dbReference type="PROSITE" id="PS00447">
    <property type="entry name" value="DNA_POLYMERASE_A"/>
    <property type="match status" value="1"/>
</dbReference>
<dbReference type="InterPro" id="IPR036279">
    <property type="entry name" value="5-3_exonuclease_C_sf"/>
</dbReference>
<dbReference type="CDD" id="cd09898">
    <property type="entry name" value="H3TH_53EXO"/>
    <property type="match status" value="1"/>
</dbReference>
<dbReference type="Gene3D" id="3.40.50.1010">
    <property type="entry name" value="5'-nuclease"/>
    <property type="match status" value="1"/>
</dbReference>
<evidence type="ECO:0000313" key="15">
    <source>
        <dbReference type="Proteomes" id="UP000569951"/>
    </source>
</evidence>
<dbReference type="Gene3D" id="3.30.70.370">
    <property type="match status" value="1"/>
</dbReference>
<comment type="caution">
    <text evidence="14">The sequence shown here is derived from an EMBL/GenBank/DDBJ whole genome shotgun (WGS) entry which is preliminary data.</text>
</comment>
<dbReference type="PANTHER" id="PTHR10133:SF27">
    <property type="entry name" value="DNA POLYMERASE NU"/>
    <property type="match status" value="1"/>
</dbReference>
<keyword evidence="6 11" id="KW-0239">DNA-directed DNA polymerase</keyword>
<dbReference type="GO" id="GO:0003677">
    <property type="term" value="F:DNA binding"/>
    <property type="evidence" value="ECO:0007669"/>
    <property type="project" value="UniProtKB-UniRule"/>
</dbReference>
<dbReference type="GO" id="GO:0006261">
    <property type="term" value="P:DNA-templated DNA replication"/>
    <property type="evidence" value="ECO:0007669"/>
    <property type="project" value="UniProtKB-UniRule"/>
</dbReference>
<sequence length="851" mass="94272">MPSDASPAALPHKIVLVDGHALAYRSYFAIKPLTTRAGETVQAIFGFMKTLFRLLREDGHCVIVAFDPPVKTFRHDQFENYKAGRPKTPEDLPGQIDRIRNLVDLLGLVRLEVPGYEADDVIGTLAKRAEALGLEVHILTSDRDSYQLLSDRVKVIRSDWSLFGPAEVQAEYGVTVEQWVDFRALTGDASDNIPGAKGIGKVTAAKLLQEYGSLDTILEQAEQGTLKPIKAGEKIRESAQDVRFSREISRMVTDLDLDIRFEDAHCRNPNLEALTAEFLRLEFKSLLREMNTLFGAPEAEVPEAPRAFEAPAAETNWQAPGAGAVWGYALSKEGDLQAEVQDLAYAEADRVYRAPMMTDPADLGLPAELHAAGAKALSTVLAARGLEVTPGNDPLLMAYLIDPANTHAPVMAERYAGVEWPADVTARAALSRRLLEALPAQMTPEQRRLYDEIERPLSRVLARMELCGVKLDLAYLRGLSERLGAQLSNLEAEIHRHAGREFAISSRDQLEKVLYDELGLSSGKKTKLTGKRSTAASALEPLRDAHPIVNALIEYRELSKLKGTYLDALPGLVNPRTGRVHTTFAQTAVATGRLSSINPNLQNIPVRTELGREIRRGFVAEDGYVLLSADYSQIELRVMAHVSGDEAMRDAFRHGADIHRRTAARILGVSEDTVSPLQRRAAKTINFGVLYGMSAHRLTRELGISYAEAQSFIDGYFGVYPGIRQYIDRTLAFCREHGYVETLLGRRRFVPEVNSTNRTAREAAERIAYNMPIQGTAADIIKIAMVRLEDKLEALGARLLLQVHDELVVEAPEEKAEQVSRVIRDEMQGAFQLEVPLEVEVGQGRTWYDAK</sequence>
<dbReference type="SMART" id="SM00279">
    <property type="entry name" value="HhH2"/>
    <property type="match status" value="1"/>
</dbReference>
<keyword evidence="11" id="KW-0269">Exonuclease</keyword>
<comment type="catalytic activity">
    <reaction evidence="9 11">
        <text>DNA(n) + a 2'-deoxyribonucleoside 5'-triphosphate = DNA(n+1) + diphosphate</text>
        <dbReference type="Rhea" id="RHEA:22508"/>
        <dbReference type="Rhea" id="RHEA-COMP:17339"/>
        <dbReference type="Rhea" id="RHEA-COMP:17340"/>
        <dbReference type="ChEBI" id="CHEBI:33019"/>
        <dbReference type="ChEBI" id="CHEBI:61560"/>
        <dbReference type="ChEBI" id="CHEBI:173112"/>
        <dbReference type="EC" id="2.7.7.7"/>
    </reaction>
</comment>
<dbReference type="InterPro" id="IPR019760">
    <property type="entry name" value="DNA-dir_DNA_pol_A_CS"/>
</dbReference>
<evidence type="ECO:0000256" key="9">
    <source>
        <dbReference type="ARBA" id="ARBA00049244"/>
    </source>
</evidence>
<evidence type="ECO:0000256" key="8">
    <source>
        <dbReference type="ARBA" id="ARBA00023204"/>
    </source>
</evidence>
<dbReference type="Gene3D" id="3.30.420.10">
    <property type="entry name" value="Ribonuclease H-like superfamily/Ribonuclease H"/>
    <property type="match status" value="1"/>
</dbReference>
<dbReference type="Pfam" id="PF00476">
    <property type="entry name" value="DNA_pol_A"/>
    <property type="match status" value="1"/>
</dbReference>
<evidence type="ECO:0000256" key="1">
    <source>
        <dbReference type="ARBA" id="ARBA00007705"/>
    </source>
</evidence>
<dbReference type="InterPro" id="IPR036397">
    <property type="entry name" value="RNaseH_sf"/>
</dbReference>
<comment type="similarity">
    <text evidence="1 11">Belongs to the DNA polymerase type-A family.</text>
</comment>
<dbReference type="FunFam" id="1.10.150.20:FF:000003">
    <property type="entry name" value="DNA polymerase I"/>
    <property type="match status" value="1"/>
</dbReference>
<keyword evidence="3 11" id="KW-0548">Nucleotidyltransferase</keyword>
<dbReference type="NCBIfam" id="TIGR00593">
    <property type="entry name" value="pola"/>
    <property type="match status" value="1"/>
</dbReference>
<dbReference type="InterPro" id="IPR029060">
    <property type="entry name" value="PIN-like_dom_sf"/>
</dbReference>
<dbReference type="InterPro" id="IPR020046">
    <property type="entry name" value="5-3_exonucl_a-hlix_arch_N"/>
</dbReference>
<keyword evidence="4 11" id="KW-0235">DNA replication</keyword>
<dbReference type="PANTHER" id="PTHR10133">
    <property type="entry name" value="DNA POLYMERASE I"/>
    <property type="match status" value="1"/>
</dbReference>
<keyword evidence="8 11" id="KW-0234">DNA repair</keyword>
<dbReference type="CDD" id="cd09859">
    <property type="entry name" value="PIN_53EXO"/>
    <property type="match status" value="1"/>
</dbReference>
<dbReference type="Pfam" id="PF02739">
    <property type="entry name" value="5_3_exonuc_N"/>
    <property type="match status" value="1"/>
</dbReference>
<dbReference type="Pfam" id="PF09281">
    <property type="entry name" value="Taq-exonuc"/>
    <property type="match status" value="1"/>
</dbReference>
<organism evidence="14 15">
    <name type="scientific">Deinobacterium chartae</name>
    <dbReference type="NCBI Taxonomy" id="521158"/>
    <lineage>
        <taxon>Bacteria</taxon>
        <taxon>Thermotogati</taxon>
        <taxon>Deinococcota</taxon>
        <taxon>Deinococci</taxon>
        <taxon>Deinococcales</taxon>
        <taxon>Deinococcaceae</taxon>
        <taxon>Deinobacterium</taxon>
    </lineage>
</organism>
<dbReference type="Gene3D" id="1.10.150.20">
    <property type="entry name" value="5' to 3' exonuclease, C-terminal subdomain"/>
    <property type="match status" value="2"/>
</dbReference>
<protein>
    <recommendedName>
        <fullName evidence="10 11">DNA polymerase I</fullName>
        <ecNumber evidence="10 11">2.7.7.7</ecNumber>
    </recommendedName>
</protein>